<evidence type="ECO:0000256" key="1">
    <source>
        <dbReference type="SAM" id="Phobius"/>
    </source>
</evidence>
<keyword evidence="1" id="KW-0812">Transmembrane</keyword>
<reference evidence="3" key="1">
    <citation type="submission" date="2014-03" db="EMBL/GenBank/DDBJ databases">
        <authorList>
            <person name="Aksoy S."/>
            <person name="Warren W."/>
            <person name="Wilson R.K."/>
        </authorList>
    </citation>
    <scope>NUCLEOTIDE SEQUENCE [LARGE SCALE GENOMIC DNA]</scope>
    <source>
        <strain evidence="3">IAEA</strain>
    </source>
</reference>
<keyword evidence="3" id="KW-1185">Reference proteome</keyword>
<accession>A0A1A9WKW1</accession>
<protein>
    <submittedName>
        <fullName evidence="2">Uncharacterized protein</fullName>
    </submittedName>
</protein>
<dbReference type="EnsemblMetazoa" id="GBRI023352-RA">
    <property type="protein sequence ID" value="GBRI023352-PA"/>
    <property type="gene ID" value="GBRI023352"/>
</dbReference>
<name>A0A1A9WKW1_9MUSC</name>
<organism evidence="2 3">
    <name type="scientific">Glossina brevipalpis</name>
    <dbReference type="NCBI Taxonomy" id="37001"/>
    <lineage>
        <taxon>Eukaryota</taxon>
        <taxon>Metazoa</taxon>
        <taxon>Ecdysozoa</taxon>
        <taxon>Arthropoda</taxon>
        <taxon>Hexapoda</taxon>
        <taxon>Insecta</taxon>
        <taxon>Pterygota</taxon>
        <taxon>Neoptera</taxon>
        <taxon>Endopterygota</taxon>
        <taxon>Diptera</taxon>
        <taxon>Brachycera</taxon>
        <taxon>Muscomorpha</taxon>
        <taxon>Hippoboscoidea</taxon>
        <taxon>Glossinidae</taxon>
        <taxon>Glossina</taxon>
    </lineage>
</organism>
<sequence length="90" mass="10127">MLQLLKLMKYTNRICFTIHCIYYLSTTHTTAVTSCSLLILILRMHTALFPGIPYDYIAIETANCTKTLTMPALCPVNKPVVCVVTEEGRT</sequence>
<keyword evidence="1" id="KW-0472">Membrane</keyword>
<dbReference type="PROSITE" id="PS51257">
    <property type="entry name" value="PROKAR_LIPOPROTEIN"/>
    <property type="match status" value="1"/>
</dbReference>
<dbReference type="AlphaFoldDB" id="A0A1A9WKW1"/>
<keyword evidence="1" id="KW-1133">Transmembrane helix</keyword>
<dbReference type="VEuPathDB" id="VectorBase:GBRI023352"/>
<reference evidence="2" key="2">
    <citation type="submission" date="2020-05" db="UniProtKB">
        <authorList>
            <consortium name="EnsemblMetazoa"/>
        </authorList>
    </citation>
    <scope>IDENTIFICATION</scope>
    <source>
        <strain evidence="2">IAEA</strain>
    </source>
</reference>
<proteinExistence type="predicted"/>
<feature type="transmembrane region" description="Helical" evidence="1">
    <location>
        <begin position="21"/>
        <end position="42"/>
    </location>
</feature>
<evidence type="ECO:0000313" key="3">
    <source>
        <dbReference type="Proteomes" id="UP000091820"/>
    </source>
</evidence>
<evidence type="ECO:0000313" key="2">
    <source>
        <dbReference type="EnsemblMetazoa" id="GBRI023352-PA"/>
    </source>
</evidence>
<dbReference type="Proteomes" id="UP000091820">
    <property type="component" value="Unassembled WGS sequence"/>
</dbReference>